<feature type="transmembrane region" description="Helical" evidence="1">
    <location>
        <begin position="12"/>
        <end position="29"/>
    </location>
</feature>
<accession>A0ABX5M510</accession>
<keyword evidence="3" id="KW-1185">Reference proteome</keyword>
<protein>
    <recommendedName>
        <fullName evidence="4">SPW repeat-containing protein</fullName>
    </recommendedName>
</protein>
<feature type="transmembrane region" description="Helical" evidence="1">
    <location>
        <begin position="68"/>
        <end position="87"/>
    </location>
</feature>
<keyword evidence="1" id="KW-0472">Membrane</keyword>
<gene>
    <name evidence="2" type="ORF">C8R14_1251</name>
</gene>
<keyword evidence="1" id="KW-1133">Transmembrane helix</keyword>
<comment type="caution">
    <text evidence="2">The sequence shown here is derived from an EMBL/GenBank/DDBJ whole genome shotgun (WGS) entry which is preliminary data.</text>
</comment>
<evidence type="ECO:0000256" key="1">
    <source>
        <dbReference type="SAM" id="Phobius"/>
    </source>
</evidence>
<sequence>MKIISPRTHGYLDFLTVIIFLLAPVLLNLSQVPAILAYVLAFVHLAVTLASGFPVSTIKIIPFILQGWIERIVGPVLVAVPFILGFAEEPIARNFYVVMGIVIIAVGLLTDYQEENRSY</sequence>
<feature type="transmembrane region" description="Helical" evidence="1">
    <location>
        <begin position="35"/>
        <end position="56"/>
    </location>
</feature>
<name>A0ABX5M510_9PROT</name>
<dbReference type="RefSeq" id="WP_011630677.1">
    <property type="nucleotide sequence ID" value="NZ_QICQ01000025.1"/>
</dbReference>
<organism evidence="2 3">
    <name type="scientific">Nitrosomonas eutropha</name>
    <dbReference type="NCBI Taxonomy" id="916"/>
    <lineage>
        <taxon>Bacteria</taxon>
        <taxon>Pseudomonadati</taxon>
        <taxon>Pseudomonadota</taxon>
        <taxon>Betaproteobacteria</taxon>
        <taxon>Nitrosomonadales</taxon>
        <taxon>Nitrosomonadaceae</taxon>
        <taxon>Nitrosomonas</taxon>
    </lineage>
</organism>
<keyword evidence="1" id="KW-0812">Transmembrane</keyword>
<reference evidence="2 3" key="1">
    <citation type="submission" date="2018-04" db="EMBL/GenBank/DDBJ databases">
        <title>Active sludge and wastewater microbial communities from Klosterneuburg, Austria.</title>
        <authorList>
            <person name="Wagner M."/>
        </authorList>
    </citation>
    <scope>NUCLEOTIDE SEQUENCE [LARGE SCALE GENOMIC DNA]</scope>
    <source>
        <strain evidence="2 3">Nm 57</strain>
    </source>
</reference>
<dbReference type="EMBL" id="QICQ01000025">
    <property type="protein sequence ID" value="PXV79066.1"/>
    <property type="molecule type" value="Genomic_DNA"/>
</dbReference>
<evidence type="ECO:0008006" key="4">
    <source>
        <dbReference type="Google" id="ProtNLM"/>
    </source>
</evidence>
<feature type="transmembrane region" description="Helical" evidence="1">
    <location>
        <begin position="93"/>
        <end position="112"/>
    </location>
</feature>
<evidence type="ECO:0000313" key="2">
    <source>
        <dbReference type="EMBL" id="PXV79066.1"/>
    </source>
</evidence>
<evidence type="ECO:0000313" key="3">
    <source>
        <dbReference type="Proteomes" id="UP000247780"/>
    </source>
</evidence>
<dbReference type="Proteomes" id="UP000247780">
    <property type="component" value="Unassembled WGS sequence"/>
</dbReference>
<proteinExistence type="predicted"/>